<evidence type="ECO:0000313" key="3">
    <source>
        <dbReference type="Proteomes" id="UP000449710"/>
    </source>
</evidence>
<organism evidence="2 3">
    <name type="scientific">Isachenkonia alkalipeptolytica</name>
    <dbReference type="NCBI Taxonomy" id="2565777"/>
    <lineage>
        <taxon>Bacteria</taxon>
        <taxon>Bacillati</taxon>
        <taxon>Bacillota</taxon>
        <taxon>Clostridia</taxon>
        <taxon>Eubacteriales</taxon>
        <taxon>Clostridiaceae</taxon>
        <taxon>Isachenkonia</taxon>
    </lineage>
</organism>
<gene>
    <name evidence="2" type="ORF">ISALK_11540</name>
</gene>
<dbReference type="PANTHER" id="PTHR34297:SF2">
    <property type="entry name" value="ASP23_GLS24 FAMILY ENVELOPE STRESS RESPONSE PROTEIN"/>
    <property type="match status" value="1"/>
</dbReference>
<keyword evidence="3" id="KW-1185">Reference proteome</keyword>
<accession>A0AA43XMK5</accession>
<name>A0AA43XMK5_9CLOT</name>
<proteinExistence type="inferred from homology"/>
<dbReference type="EMBL" id="SUMG01000017">
    <property type="protein sequence ID" value="NBG89121.1"/>
    <property type="molecule type" value="Genomic_DNA"/>
</dbReference>
<comment type="similarity">
    <text evidence="1">Belongs to the asp23 family.</text>
</comment>
<evidence type="ECO:0000313" key="2">
    <source>
        <dbReference type="EMBL" id="NBG89121.1"/>
    </source>
</evidence>
<reference evidence="2 3" key="1">
    <citation type="submission" date="2019-04" db="EMBL/GenBank/DDBJ databases">
        <title>Isachenkonia alkalipeptolytica gen. nov. sp. nov. a new anaerobic, alkiliphilic organothrophic bacterium capable to reduce synthesized ferrihydrite isolated from a soda lake.</title>
        <authorList>
            <person name="Toshchakov S.V."/>
            <person name="Zavarzina D.G."/>
            <person name="Zhilina T.N."/>
            <person name="Kostrikina N.A."/>
            <person name="Kublanov I.V."/>
        </authorList>
    </citation>
    <scope>NUCLEOTIDE SEQUENCE [LARGE SCALE GENOMIC DNA]</scope>
    <source>
        <strain evidence="2 3">Z-1701</strain>
    </source>
</reference>
<sequence>MSGKIMSQYGEITIDEHVLATIAGTAAMECYGLVGMATKTAAGGIVELLKREQSSKGVKITTKDNLITVDLFVIVEFGTKISVVANNIIEKVKYNIENLTGMKVDKVNIHVQGIRVEK</sequence>
<dbReference type="Pfam" id="PF03780">
    <property type="entry name" value="Asp23"/>
    <property type="match status" value="1"/>
</dbReference>
<dbReference type="AlphaFoldDB" id="A0AA43XMK5"/>
<dbReference type="Proteomes" id="UP000449710">
    <property type="component" value="Unassembled WGS sequence"/>
</dbReference>
<dbReference type="PANTHER" id="PTHR34297">
    <property type="entry name" value="HYPOTHETICAL CYTOSOLIC PROTEIN-RELATED"/>
    <property type="match status" value="1"/>
</dbReference>
<comment type="caution">
    <text evidence="2">The sequence shown here is derived from an EMBL/GenBank/DDBJ whole genome shotgun (WGS) entry which is preliminary data.</text>
</comment>
<dbReference type="InterPro" id="IPR005531">
    <property type="entry name" value="Asp23"/>
</dbReference>
<dbReference type="RefSeq" id="WP_160722472.1">
    <property type="nucleotide sequence ID" value="NZ_SUMG01000017.1"/>
</dbReference>
<evidence type="ECO:0000256" key="1">
    <source>
        <dbReference type="ARBA" id="ARBA00005721"/>
    </source>
</evidence>
<protein>
    <submittedName>
        <fullName evidence="2">Asp23/Gls24 family envelope stress response protein</fullName>
    </submittedName>
</protein>